<proteinExistence type="predicted"/>
<accession>A0A7K0K366</accession>
<reference evidence="1 2" key="1">
    <citation type="submission" date="2019-08" db="EMBL/GenBank/DDBJ databases">
        <title>In-depth cultivation of the pig gut microbiome towards novel bacterial diversity and tailored functional studies.</title>
        <authorList>
            <person name="Wylensek D."/>
            <person name="Hitch T.C.A."/>
            <person name="Clavel T."/>
        </authorList>
    </citation>
    <scope>NUCLEOTIDE SEQUENCE [LARGE SCALE GENOMIC DNA]</scope>
    <source>
        <strain evidence="1 2">RF-GAM-744-WT-7</strain>
    </source>
</reference>
<protein>
    <submittedName>
        <fullName evidence="1">Uncharacterized protein</fullName>
    </submittedName>
</protein>
<keyword evidence="2" id="KW-1185">Reference proteome</keyword>
<evidence type="ECO:0000313" key="1">
    <source>
        <dbReference type="EMBL" id="MST49500.1"/>
    </source>
</evidence>
<dbReference type="RefSeq" id="WP_154544204.1">
    <property type="nucleotide sequence ID" value="NZ_VUMY01000006.1"/>
</dbReference>
<dbReference type="EMBL" id="VUMY01000006">
    <property type="protein sequence ID" value="MST49500.1"/>
    <property type="molecule type" value="Genomic_DNA"/>
</dbReference>
<gene>
    <name evidence="1" type="ORF">FYJ63_04525</name>
</gene>
<organism evidence="1 2">
    <name type="scientific">Mobiluncus porci</name>
    <dbReference type="NCBI Taxonomy" id="2652278"/>
    <lineage>
        <taxon>Bacteria</taxon>
        <taxon>Bacillati</taxon>
        <taxon>Actinomycetota</taxon>
        <taxon>Actinomycetes</taxon>
        <taxon>Actinomycetales</taxon>
        <taxon>Actinomycetaceae</taxon>
        <taxon>Mobiluncus</taxon>
    </lineage>
</organism>
<comment type="caution">
    <text evidence="1">The sequence shown here is derived from an EMBL/GenBank/DDBJ whole genome shotgun (WGS) entry which is preliminary data.</text>
</comment>
<dbReference type="Proteomes" id="UP000442535">
    <property type="component" value="Unassembled WGS sequence"/>
</dbReference>
<dbReference type="AlphaFoldDB" id="A0A7K0K366"/>
<name>A0A7K0K366_9ACTO</name>
<sequence length="78" mass="8411">MAAPRYNPGHVLTAAEINDTLVNDDGAELEAYLTQMRQEINEKVTELPTHFQTLKTSVASIEATLSKLQSIAANTPGA</sequence>
<evidence type="ECO:0000313" key="2">
    <source>
        <dbReference type="Proteomes" id="UP000442535"/>
    </source>
</evidence>